<keyword evidence="3" id="KW-1185">Reference proteome</keyword>
<dbReference type="Proteomes" id="UP000578000">
    <property type="component" value="Unassembled WGS sequence"/>
</dbReference>
<dbReference type="AlphaFoldDB" id="A0A841QCT3"/>
<dbReference type="EMBL" id="JACHIE010000002">
    <property type="protein sequence ID" value="MBB6456250.1"/>
    <property type="molecule type" value="Genomic_DNA"/>
</dbReference>
<evidence type="ECO:0000313" key="2">
    <source>
        <dbReference type="EMBL" id="MBB6456250.1"/>
    </source>
</evidence>
<name>A0A841QCT3_9PROT</name>
<feature type="domain" description="TehB/YeaR-like" evidence="1">
    <location>
        <begin position="8"/>
        <end position="82"/>
    </location>
</feature>
<proteinExistence type="predicted"/>
<dbReference type="InterPro" id="IPR014710">
    <property type="entry name" value="RmlC-like_jellyroll"/>
</dbReference>
<protein>
    <submittedName>
        <fullName evidence="2">Tellurite resistance-related uncharacterized protein</fullName>
    </submittedName>
</protein>
<evidence type="ECO:0000313" key="3">
    <source>
        <dbReference type="Proteomes" id="UP000578000"/>
    </source>
</evidence>
<dbReference type="RefSeq" id="WP_166111688.1">
    <property type="nucleotide sequence ID" value="NZ_BAABDB010000005.1"/>
</dbReference>
<comment type="caution">
    <text evidence="2">The sequence shown here is derived from an EMBL/GenBank/DDBJ whole genome shotgun (WGS) entry which is preliminary data.</text>
</comment>
<reference evidence="2 3" key="1">
    <citation type="submission" date="2020-08" db="EMBL/GenBank/DDBJ databases">
        <title>Genomic Encyclopedia of Type Strains, Phase IV (KMG-IV): sequencing the most valuable type-strain genomes for metagenomic binning, comparative biology and taxonomic classification.</title>
        <authorList>
            <person name="Goeker M."/>
        </authorList>
    </citation>
    <scope>NUCLEOTIDE SEQUENCE [LARGE SCALE GENOMIC DNA]</scope>
    <source>
        <strain evidence="2 3">DSM 4491</strain>
    </source>
</reference>
<dbReference type="InterPro" id="IPR015392">
    <property type="entry name" value="TehB/YeaR-like_dom"/>
</dbReference>
<organism evidence="2 3">
    <name type="scientific">Acetobacter lovaniensis</name>
    <dbReference type="NCBI Taxonomy" id="104100"/>
    <lineage>
        <taxon>Bacteria</taxon>
        <taxon>Pseudomonadati</taxon>
        <taxon>Pseudomonadota</taxon>
        <taxon>Alphaproteobacteria</taxon>
        <taxon>Acetobacterales</taxon>
        <taxon>Acetobacteraceae</taxon>
        <taxon>Acetobacter</taxon>
    </lineage>
</organism>
<dbReference type="SUPFAM" id="SSF51197">
    <property type="entry name" value="Clavaminate synthase-like"/>
    <property type="match status" value="1"/>
</dbReference>
<accession>A0A841QCT3</accession>
<sequence>MTEVEPYRSTPVFDQDTLPAALRTRHNTRAGVWGVIRVLEGALKLTYLDPPSELLLTPLTPGLILPQQPHFVTPVGTMTMRVDFYDQSPPDALFSRPVHI</sequence>
<gene>
    <name evidence="2" type="ORF">HNR55_000817</name>
</gene>
<dbReference type="Gene3D" id="2.60.120.10">
    <property type="entry name" value="Jelly Rolls"/>
    <property type="match status" value="1"/>
</dbReference>
<evidence type="ECO:0000259" key="1">
    <source>
        <dbReference type="Pfam" id="PF09313"/>
    </source>
</evidence>
<dbReference type="Pfam" id="PF09313">
    <property type="entry name" value="TehB-like"/>
    <property type="match status" value="1"/>
</dbReference>